<dbReference type="CDD" id="cd05827">
    <property type="entry name" value="Sortase_C"/>
    <property type="match status" value="1"/>
</dbReference>
<reference evidence="3 4" key="1">
    <citation type="journal article" date="2023" name="Microbiol. Spectr.">
        <title>Symbiosis of Carpenter Bees with Uncharacterized Lactic Acid Bacteria Showing NAD Auxotrophy.</title>
        <authorList>
            <person name="Kawasaki S."/>
            <person name="Ozawa K."/>
            <person name="Mori T."/>
            <person name="Yamamoto A."/>
            <person name="Ito M."/>
            <person name="Ohkuma M."/>
            <person name="Sakamoto M."/>
            <person name="Matsutani M."/>
        </authorList>
    </citation>
    <scope>NUCLEOTIDE SEQUENCE [LARGE SCALE GENOMIC DNA]</scope>
    <source>
        <strain evidence="3 4">Kim37-2</strain>
    </source>
</reference>
<dbReference type="Proteomes" id="UP001321766">
    <property type="component" value="Chromosome"/>
</dbReference>
<gene>
    <name evidence="3" type="ORF">KIM372_00820</name>
</gene>
<evidence type="ECO:0000256" key="2">
    <source>
        <dbReference type="SAM" id="Phobius"/>
    </source>
</evidence>
<dbReference type="Gene3D" id="2.40.260.10">
    <property type="entry name" value="Sortase"/>
    <property type="match status" value="1"/>
</dbReference>
<dbReference type="InterPro" id="IPR005754">
    <property type="entry name" value="Sortase"/>
</dbReference>
<dbReference type="InterPro" id="IPR023365">
    <property type="entry name" value="Sortase_dom-sf"/>
</dbReference>
<sequence>MDWSVLIAVVLVCMFTLGYMLYSGSLMAQNQNSHKSVRSANEYDAAVSKLSARQVDKTREEIRNFNEHLRSGGSLDPFSPDSSKVQDASAKTDDYAALLKKVSPEMAGYLTVPKADFSGPIYYGDINESLVKGVGYLPGTALPSDVKGTRSVLFGHTGLDNLHVFDDVDRLKKGDTFSVRMLNTTYHYKVSDITIVRPDQVDALRPEQDKTIVTLLTCTPKGINDHRLLVSGELTSVSKDKPELKQVRSPTMLIVTIIPLAACAIGAVYVWLRRQQVHNNPKPPRRRRSQGRRAA</sequence>
<dbReference type="SUPFAM" id="SSF63817">
    <property type="entry name" value="Sortase"/>
    <property type="match status" value="1"/>
</dbReference>
<proteinExistence type="predicted"/>
<accession>A0ABM8B5Q6</accession>
<feature type="transmembrane region" description="Helical" evidence="2">
    <location>
        <begin position="251"/>
        <end position="272"/>
    </location>
</feature>
<keyword evidence="2" id="KW-1133">Transmembrane helix</keyword>
<name>A0ABM8B5Q6_9BIFI</name>
<dbReference type="EMBL" id="AP026798">
    <property type="protein sequence ID" value="BDR52175.1"/>
    <property type="molecule type" value="Genomic_DNA"/>
</dbReference>
<keyword evidence="4" id="KW-1185">Reference proteome</keyword>
<protein>
    <submittedName>
        <fullName evidence="3">Class C sortase</fullName>
    </submittedName>
</protein>
<dbReference type="NCBIfam" id="NF033745">
    <property type="entry name" value="class_C_sortase"/>
    <property type="match status" value="1"/>
</dbReference>
<keyword evidence="2" id="KW-0472">Membrane</keyword>
<dbReference type="Pfam" id="PF04203">
    <property type="entry name" value="Sortase"/>
    <property type="match status" value="1"/>
</dbReference>
<feature type="transmembrane region" description="Helical" evidence="2">
    <location>
        <begin position="6"/>
        <end position="28"/>
    </location>
</feature>
<dbReference type="InterPro" id="IPR042002">
    <property type="entry name" value="Sortase_C"/>
</dbReference>
<keyword evidence="1" id="KW-0378">Hydrolase</keyword>
<dbReference type="NCBIfam" id="TIGR01076">
    <property type="entry name" value="sortase_fam"/>
    <property type="match status" value="1"/>
</dbReference>
<organism evidence="3 4">
    <name type="scientific">Bombiscardovia nodaiensis</name>
    <dbReference type="NCBI Taxonomy" id="2932181"/>
    <lineage>
        <taxon>Bacteria</taxon>
        <taxon>Bacillati</taxon>
        <taxon>Actinomycetota</taxon>
        <taxon>Actinomycetes</taxon>
        <taxon>Bifidobacteriales</taxon>
        <taxon>Bifidobacteriaceae</taxon>
        <taxon>Bombiscardovia</taxon>
    </lineage>
</organism>
<evidence type="ECO:0000313" key="4">
    <source>
        <dbReference type="Proteomes" id="UP001321766"/>
    </source>
</evidence>
<evidence type="ECO:0000313" key="3">
    <source>
        <dbReference type="EMBL" id="BDR52175.1"/>
    </source>
</evidence>
<keyword evidence="2" id="KW-0812">Transmembrane</keyword>
<evidence type="ECO:0000256" key="1">
    <source>
        <dbReference type="ARBA" id="ARBA00022801"/>
    </source>
</evidence>